<evidence type="ECO:0000313" key="3">
    <source>
        <dbReference type="Proteomes" id="UP000006322"/>
    </source>
</evidence>
<gene>
    <name evidence="2" type="primary">elaA</name>
    <name evidence="2" type="ORF">GPLA_0498</name>
</gene>
<sequence>MPQLYKTHAMPFAQLKLANLYAVLRLRQQIFMLEQQSIYEDIDNHDQLSWHVCIYQGDELVGYARARETDNGQMAKIERVVCAASHRRTGLGKELIKQCISIIEQHYAVKNIMLSAQTNAIAFYRKFGFEKHGLVYDDGGIEHIDMYLSTL</sequence>
<dbReference type="InterPro" id="IPR000182">
    <property type="entry name" value="GNAT_dom"/>
</dbReference>
<dbReference type="PROSITE" id="PS51186">
    <property type="entry name" value="GNAT"/>
    <property type="match status" value="1"/>
</dbReference>
<dbReference type="AlphaFoldDB" id="K7A7I0"/>
<protein>
    <submittedName>
        <fullName evidence="2">ElaA protein</fullName>
    </submittedName>
</protein>
<comment type="caution">
    <text evidence="2">The sequence shown here is derived from an EMBL/GenBank/DDBJ whole genome shotgun (WGS) entry which is preliminary data.</text>
</comment>
<reference evidence="3" key="1">
    <citation type="journal article" date="2014" name="Environ. Microbiol.">
        <title>Comparative genomics of the marine bacterial genus Glaciecola reveals the high degree of genomic diversity and genomic characteristic for cold adaptation.</title>
        <authorList>
            <person name="Qin Q.L."/>
            <person name="Xie B.B."/>
            <person name="Yu Y."/>
            <person name="Shu Y.L."/>
            <person name="Rong J.C."/>
            <person name="Zhang Y.J."/>
            <person name="Zhao D.L."/>
            <person name="Chen X.L."/>
            <person name="Zhang X.Y."/>
            <person name="Chen B."/>
            <person name="Zhou B.C."/>
            <person name="Zhang Y.Z."/>
        </authorList>
    </citation>
    <scope>NUCLEOTIDE SEQUENCE [LARGE SCALE GENOMIC DNA]</scope>
    <source>
        <strain evidence="3">LMG 21857</strain>
    </source>
</reference>
<dbReference type="Gene3D" id="3.40.630.30">
    <property type="match status" value="1"/>
</dbReference>
<dbReference type="Proteomes" id="UP000006322">
    <property type="component" value="Unassembled WGS sequence"/>
</dbReference>
<dbReference type="InterPro" id="IPR039143">
    <property type="entry name" value="GNPNAT1-like"/>
</dbReference>
<dbReference type="SUPFAM" id="SSF55729">
    <property type="entry name" value="Acyl-CoA N-acyltransferases (Nat)"/>
    <property type="match status" value="1"/>
</dbReference>
<keyword evidence="3" id="KW-1185">Reference proteome</keyword>
<dbReference type="Pfam" id="PF13673">
    <property type="entry name" value="Acetyltransf_10"/>
    <property type="match status" value="1"/>
</dbReference>
<organism evidence="2 3">
    <name type="scientific">Paraglaciecola polaris LMG 21857</name>
    <dbReference type="NCBI Taxonomy" id="1129793"/>
    <lineage>
        <taxon>Bacteria</taxon>
        <taxon>Pseudomonadati</taxon>
        <taxon>Pseudomonadota</taxon>
        <taxon>Gammaproteobacteria</taxon>
        <taxon>Alteromonadales</taxon>
        <taxon>Alteromonadaceae</taxon>
        <taxon>Paraglaciecola</taxon>
    </lineage>
</organism>
<proteinExistence type="predicted"/>
<feature type="domain" description="N-acetyltransferase" evidence="1">
    <location>
        <begin position="10"/>
        <end position="151"/>
    </location>
</feature>
<evidence type="ECO:0000259" key="1">
    <source>
        <dbReference type="PROSITE" id="PS51186"/>
    </source>
</evidence>
<dbReference type="EMBL" id="BAER01000017">
    <property type="protein sequence ID" value="GAC31415.1"/>
    <property type="molecule type" value="Genomic_DNA"/>
</dbReference>
<dbReference type="PANTHER" id="PTHR13355">
    <property type="entry name" value="GLUCOSAMINE 6-PHOSPHATE N-ACETYLTRANSFERASE"/>
    <property type="match status" value="1"/>
</dbReference>
<dbReference type="OrthoDB" id="9796171at2"/>
<accession>K7A7I0</accession>
<dbReference type="InterPro" id="IPR016181">
    <property type="entry name" value="Acyl_CoA_acyltransferase"/>
</dbReference>
<dbReference type="GO" id="GO:0008080">
    <property type="term" value="F:N-acetyltransferase activity"/>
    <property type="evidence" value="ECO:0007669"/>
    <property type="project" value="TreeGrafter"/>
</dbReference>
<dbReference type="RefSeq" id="WP_007103221.1">
    <property type="nucleotide sequence ID" value="NZ_BAER01000017.1"/>
</dbReference>
<dbReference type="STRING" id="1129793.GPLA_0498"/>
<evidence type="ECO:0000313" key="2">
    <source>
        <dbReference type="EMBL" id="GAC31415.1"/>
    </source>
</evidence>
<name>K7A7I0_9ALTE</name>
<dbReference type="CDD" id="cd04301">
    <property type="entry name" value="NAT_SF"/>
    <property type="match status" value="1"/>
</dbReference>